<dbReference type="Pfam" id="PF00172">
    <property type="entry name" value="Zn_clus"/>
    <property type="match status" value="1"/>
</dbReference>
<comment type="caution">
    <text evidence="4">The sequence shown here is derived from an EMBL/GenBank/DDBJ whole genome shotgun (WGS) entry which is preliminary data.</text>
</comment>
<feature type="compositionally biased region" description="Low complexity" evidence="2">
    <location>
        <begin position="67"/>
        <end position="88"/>
    </location>
</feature>
<evidence type="ECO:0000259" key="3">
    <source>
        <dbReference type="PROSITE" id="PS50048"/>
    </source>
</evidence>
<dbReference type="PROSITE" id="PS50048">
    <property type="entry name" value="ZN2_CY6_FUNGAL_2"/>
    <property type="match status" value="1"/>
</dbReference>
<dbReference type="PROSITE" id="PS00463">
    <property type="entry name" value="ZN2_CY6_FUNGAL_1"/>
    <property type="match status" value="1"/>
</dbReference>
<dbReference type="AlphaFoldDB" id="A0A9P8C359"/>
<dbReference type="InterPro" id="IPR036864">
    <property type="entry name" value="Zn2-C6_fun-type_DNA-bd_sf"/>
</dbReference>
<evidence type="ECO:0000313" key="4">
    <source>
        <dbReference type="EMBL" id="KAG9231777.1"/>
    </source>
</evidence>
<dbReference type="Gene3D" id="4.10.240.10">
    <property type="entry name" value="Zn(2)-C6 fungal-type DNA-binding domain"/>
    <property type="match status" value="1"/>
</dbReference>
<accession>A0A9P8C359</accession>
<feature type="region of interest" description="Disordered" evidence="2">
    <location>
        <begin position="63"/>
        <end position="92"/>
    </location>
</feature>
<keyword evidence="5" id="KW-1185">Reference proteome</keyword>
<protein>
    <recommendedName>
        <fullName evidence="3">Zn(2)-C6 fungal-type domain-containing protein</fullName>
    </recommendedName>
</protein>
<evidence type="ECO:0000256" key="2">
    <source>
        <dbReference type="SAM" id="MobiDB-lite"/>
    </source>
</evidence>
<evidence type="ECO:0000256" key="1">
    <source>
        <dbReference type="ARBA" id="ARBA00023242"/>
    </source>
</evidence>
<dbReference type="Pfam" id="PF11951">
    <property type="entry name" value="Fungal_trans_2"/>
    <property type="match status" value="1"/>
</dbReference>
<sequence>MTTRRPHKKSRRGCKRCKARRMKCDEVHPVCGHCFKSQVECDYGLLGNLGSTQALLKNARSPFMQASPTSSGHSSLSPSPQPNQPSSQANDIGSSVTFIKNQIFAPSISPNIAIPPERLLDLKLFHHYVEMTQGLPAVNTLNQNIRIHPLIDERTHPIYNVKKTWSNWIIRLAVETPHLMDALLAFSATHLRNNTANADRGMVEAAHRYMIRAIEEHGRQVRAGISAENAEVTFATSTFICFHVTSERLVTYGDEERSLMHWYHPWHGIRTLLSACWDYIKSPDIKSILIYEQSLDLGTQTEVPSTFDFLMDGLDPDSVHTDTFRAYTTAIYYLNKISQEPLARHVLKFTGMVTTRFVELVSVNDPRALTMVGYHLMLVKQLNQVWWLKGSADRDFALVMESLPETWKPKMAMAMKAFAAPEPAASMKHANVLDILDKC</sequence>
<dbReference type="InterPro" id="IPR021858">
    <property type="entry name" value="Fun_TF"/>
</dbReference>
<dbReference type="EMBL" id="MU251582">
    <property type="protein sequence ID" value="KAG9231777.1"/>
    <property type="molecule type" value="Genomic_DNA"/>
</dbReference>
<dbReference type="SMART" id="SM00066">
    <property type="entry name" value="GAL4"/>
    <property type="match status" value="1"/>
</dbReference>
<evidence type="ECO:0000313" key="5">
    <source>
        <dbReference type="Proteomes" id="UP000824998"/>
    </source>
</evidence>
<dbReference type="GO" id="GO:0000981">
    <property type="term" value="F:DNA-binding transcription factor activity, RNA polymerase II-specific"/>
    <property type="evidence" value="ECO:0007669"/>
    <property type="project" value="InterPro"/>
</dbReference>
<gene>
    <name evidence="4" type="ORF">BJ875DRAFT_106506</name>
</gene>
<keyword evidence="1" id="KW-0539">Nucleus</keyword>
<dbReference type="PANTHER" id="PTHR47657">
    <property type="entry name" value="STEROL REGULATORY ELEMENT-BINDING PROTEIN ECM22"/>
    <property type="match status" value="1"/>
</dbReference>
<proteinExistence type="predicted"/>
<feature type="domain" description="Zn(2)-C6 fungal-type" evidence="3">
    <location>
        <begin position="13"/>
        <end position="43"/>
    </location>
</feature>
<dbReference type="PANTHER" id="PTHR47657:SF14">
    <property type="entry name" value="ZN(2)-C6 FUNGAL-TYPE DOMAIN-CONTAINING PROTEIN"/>
    <property type="match status" value="1"/>
</dbReference>
<reference evidence="4" key="1">
    <citation type="journal article" date="2021" name="IMA Fungus">
        <title>Genomic characterization of three marine fungi, including Emericellopsis atlantica sp. nov. with signatures of a generalist lifestyle and marine biomass degradation.</title>
        <authorList>
            <person name="Hagestad O.C."/>
            <person name="Hou L."/>
            <person name="Andersen J.H."/>
            <person name="Hansen E.H."/>
            <person name="Altermark B."/>
            <person name="Li C."/>
            <person name="Kuhnert E."/>
            <person name="Cox R.J."/>
            <person name="Crous P.W."/>
            <person name="Spatafora J.W."/>
            <person name="Lail K."/>
            <person name="Amirebrahimi M."/>
            <person name="Lipzen A."/>
            <person name="Pangilinan J."/>
            <person name="Andreopoulos W."/>
            <person name="Hayes R.D."/>
            <person name="Ng V."/>
            <person name="Grigoriev I.V."/>
            <person name="Jackson S.A."/>
            <person name="Sutton T.D.S."/>
            <person name="Dobson A.D.W."/>
            <person name="Rama T."/>
        </authorList>
    </citation>
    <scope>NUCLEOTIDE SEQUENCE</scope>
    <source>
        <strain evidence="4">TRa018bII</strain>
    </source>
</reference>
<dbReference type="GO" id="GO:0008270">
    <property type="term" value="F:zinc ion binding"/>
    <property type="evidence" value="ECO:0007669"/>
    <property type="project" value="InterPro"/>
</dbReference>
<dbReference type="OrthoDB" id="416217at2759"/>
<dbReference type="CDD" id="cd00067">
    <property type="entry name" value="GAL4"/>
    <property type="match status" value="1"/>
</dbReference>
<dbReference type="InterPro" id="IPR052400">
    <property type="entry name" value="Zn2-C6_fungal_TF"/>
</dbReference>
<name>A0A9P8C359_9HELO</name>
<organism evidence="4 5">
    <name type="scientific">Amylocarpus encephaloides</name>
    <dbReference type="NCBI Taxonomy" id="45428"/>
    <lineage>
        <taxon>Eukaryota</taxon>
        <taxon>Fungi</taxon>
        <taxon>Dikarya</taxon>
        <taxon>Ascomycota</taxon>
        <taxon>Pezizomycotina</taxon>
        <taxon>Leotiomycetes</taxon>
        <taxon>Helotiales</taxon>
        <taxon>Helotiales incertae sedis</taxon>
        <taxon>Amylocarpus</taxon>
    </lineage>
</organism>
<dbReference type="SUPFAM" id="SSF57701">
    <property type="entry name" value="Zn2/Cys6 DNA-binding domain"/>
    <property type="match status" value="1"/>
</dbReference>
<dbReference type="Proteomes" id="UP000824998">
    <property type="component" value="Unassembled WGS sequence"/>
</dbReference>
<dbReference type="InterPro" id="IPR001138">
    <property type="entry name" value="Zn2Cys6_DnaBD"/>
</dbReference>